<comment type="caution">
    <text evidence="2">The sequence shown here is derived from an EMBL/GenBank/DDBJ whole genome shotgun (WGS) entry which is preliminary data.</text>
</comment>
<organism evidence="2 3">
    <name type="scientific">Paenibacillus sepulcri</name>
    <dbReference type="NCBI Taxonomy" id="359917"/>
    <lineage>
        <taxon>Bacteria</taxon>
        <taxon>Bacillati</taxon>
        <taxon>Bacillota</taxon>
        <taxon>Bacilli</taxon>
        <taxon>Bacillales</taxon>
        <taxon>Paenibacillaceae</taxon>
        <taxon>Paenibacillus</taxon>
    </lineage>
</organism>
<dbReference type="EMBL" id="JAHZIK010002619">
    <property type="protein sequence ID" value="MBW7461010.1"/>
    <property type="molecule type" value="Genomic_DNA"/>
</dbReference>
<protein>
    <recommendedName>
        <fullName evidence="4">DUF3221 domain-containing protein</fullName>
    </recommendedName>
</protein>
<evidence type="ECO:0000313" key="2">
    <source>
        <dbReference type="EMBL" id="MBW7461010.1"/>
    </source>
</evidence>
<dbReference type="Proteomes" id="UP001519887">
    <property type="component" value="Unassembled WGS sequence"/>
</dbReference>
<keyword evidence="3" id="KW-1185">Reference proteome</keyword>
<evidence type="ECO:0008006" key="4">
    <source>
        <dbReference type="Google" id="ProtNLM"/>
    </source>
</evidence>
<dbReference type="PROSITE" id="PS51257">
    <property type="entry name" value="PROKAR_LIPOPROTEIN"/>
    <property type="match status" value="1"/>
</dbReference>
<feature type="signal peptide" evidence="1">
    <location>
        <begin position="1"/>
        <end position="21"/>
    </location>
</feature>
<gene>
    <name evidence="2" type="ORF">K0U00_43835</name>
</gene>
<reference evidence="2 3" key="1">
    <citation type="submission" date="2021-07" db="EMBL/GenBank/DDBJ databases">
        <title>Paenibacillus radiodurans sp. nov., isolated from the southeastern edge of Tengger Desert.</title>
        <authorList>
            <person name="Zhang G."/>
        </authorList>
    </citation>
    <scope>NUCLEOTIDE SEQUENCE [LARGE SCALE GENOMIC DNA]</scope>
    <source>
        <strain evidence="2 3">CCM 7311</strain>
    </source>
</reference>
<accession>A0ABS7CJD2</accession>
<name>A0ABS7CJD2_9BACL</name>
<feature type="chain" id="PRO_5046739847" description="DUF3221 domain-containing protein" evidence="1">
    <location>
        <begin position="22"/>
        <end position="131"/>
    </location>
</feature>
<proteinExistence type="predicted"/>
<feature type="non-terminal residue" evidence="2">
    <location>
        <position position="131"/>
    </location>
</feature>
<evidence type="ECO:0000313" key="3">
    <source>
        <dbReference type="Proteomes" id="UP001519887"/>
    </source>
</evidence>
<sequence>MKQYFAIMVLCLTVTAGCASSVEDRSPKELLALTVSGLSGVDHYTFKGTTNIATGDGMVIKPLSFQGTVKDHERLEVKSSDIGSSEDVIHPLELLKQIEDTASAAELVPAESGNTTAVLLVKTEEKAAAEK</sequence>
<keyword evidence="1" id="KW-0732">Signal</keyword>
<evidence type="ECO:0000256" key="1">
    <source>
        <dbReference type="SAM" id="SignalP"/>
    </source>
</evidence>